<gene>
    <name evidence="1" type="ORF">ASPCADRAFT_202428</name>
</gene>
<protein>
    <submittedName>
        <fullName evidence="1">Uncharacterized protein</fullName>
    </submittedName>
</protein>
<evidence type="ECO:0000313" key="2">
    <source>
        <dbReference type="Proteomes" id="UP000188318"/>
    </source>
</evidence>
<accession>A0A1R3S1H0</accession>
<name>A0A1R3S1H0_ASPC5</name>
<organism evidence="1 2">
    <name type="scientific">Aspergillus carbonarius (strain ITEM 5010)</name>
    <dbReference type="NCBI Taxonomy" id="602072"/>
    <lineage>
        <taxon>Eukaryota</taxon>
        <taxon>Fungi</taxon>
        <taxon>Dikarya</taxon>
        <taxon>Ascomycota</taxon>
        <taxon>Pezizomycotina</taxon>
        <taxon>Eurotiomycetes</taxon>
        <taxon>Eurotiomycetidae</taxon>
        <taxon>Eurotiales</taxon>
        <taxon>Aspergillaceae</taxon>
        <taxon>Aspergillus</taxon>
        <taxon>Aspergillus subgen. Circumdati</taxon>
    </lineage>
</organism>
<sequence length="157" mass="17154">MRCELVAGGPGPHTRLPPFSGILTLFSVPRQAPFGTVHVQSLWSGVRELQHNNYRRLFSTTSLVLSTLCGVGTTNTDAFSSPASSLTLIIYISVKGSQITSSKVAYLAEREDTQVGRSVARKACTQACIRQVYPMGTYQDGIYPKDECSKGVYQKVF</sequence>
<evidence type="ECO:0000313" key="1">
    <source>
        <dbReference type="EMBL" id="OOG00587.1"/>
    </source>
</evidence>
<proteinExistence type="predicted"/>
<dbReference type="Proteomes" id="UP000188318">
    <property type="component" value="Unassembled WGS sequence"/>
</dbReference>
<keyword evidence="2" id="KW-1185">Reference proteome</keyword>
<reference evidence="2" key="1">
    <citation type="journal article" date="2017" name="Genome Biol.">
        <title>Comparative genomics reveals high biological diversity and specific adaptations in the industrially and medically important fungal genus Aspergillus.</title>
        <authorList>
            <person name="de Vries R.P."/>
            <person name="Riley R."/>
            <person name="Wiebenga A."/>
            <person name="Aguilar-Osorio G."/>
            <person name="Amillis S."/>
            <person name="Uchima C.A."/>
            <person name="Anderluh G."/>
            <person name="Asadollahi M."/>
            <person name="Askin M."/>
            <person name="Barry K."/>
            <person name="Battaglia E."/>
            <person name="Bayram O."/>
            <person name="Benocci T."/>
            <person name="Braus-Stromeyer S.A."/>
            <person name="Caldana C."/>
            <person name="Canovas D."/>
            <person name="Cerqueira G.C."/>
            <person name="Chen F."/>
            <person name="Chen W."/>
            <person name="Choi C."/>
            <person name="Clum A."/>
            <person name="Dos Santos R.A."/>
            <person name="Damasio A.R."/>
            <person name="Diallinas G."/>
            <person name="Emri T."/>
            <person name="Fekete E."/>
            <person name="Flipphi M."/>
            <person name="Freyberg S."/>
            <person name="Gallo A."/>
            <person name="Gournas C."/>
            <person name="Habgood R."/>
            <person name="Hainaut M."/>
            <person name="Harispe M.L."/>
            <person name="Henrissat B."/>
            <person name="Hilden K.S."/>
            <person name="Hope R."/>
            <person name="Hossain A."/>
            <person name="Karabika E."/>
            <person name="Karaffa L."/>
            <person name="Karanyi Z."/>
            <person name="Krasevec N."/>
            <person name="Kuo A."/>
            <person name="Kusch H."/>
            <person name="LaButti K."/>
            <person name="Lagendijk E.L."/>
            <person name="Lapidus A."/>
            <person name="Levasseur A."/>
            <person name="Lindquist E."/>
            <person name="Lipzen A."/>
            <person name="Logrieco A.F."/>
            <person name="MacCabe A."/>
            <person name="Maekelae M.R."/>
            <person name="Malavazi I."/>
            <person name="Melin P."/>
            <person name="Meyer V."/>
            <person name="Mielnichuk N."/>
            <person name="Miskei M."/>
            <person name="Molnar A.P."/>
            <person name="Mule G."/>
            <person name="Ngan C.Y."/>
            <person name="Orejas M."/>
            <person name="Orosz E."/>
            <person name="Ouedraogo J.P."/>
            <person name="Overkamp K.M."/>
            <person name="Park H.-S."/>
            <person name="Perrone G."/>
            <person name="Piumi F."/>
            <person name="Punt P.J."/>
            <person name="Ram A.F."/>
            <person name="Ramon A."/>
            <person name="Rauscher S."/>
            <person name="Record E."/>
            <person name="Riano-Pachon D.M."/>
            <person name="Robert V."/>
            <person name="Roehrig J."/>
            <person name="Ruller R."/>
            <person name="Salamov A."/>
            <person name="Salih N.S."/>
            <person name="Samson R.A."/>
            <person name="Sandor E."/>
            <person name="Sanguinetti M."/>
            <person name="Schuetze T."/>
            <person name="Sepcic K."/>
            <person name="Shelest E."/>
            <person name="Sherlock G."/>
            <person name="Sophianopoulou V."/>
            <person name="Squina F.M."/>
            <person name="Sun H."/>
            <person name="Susca A."/>
            <person name="Todd R.B."/>
            <person name="Tsang A."/>
            <person name="Unkles S.E."/>
            <person name="van de Wiele N."/>
            <person name="van Rossen-Uffink D."/>
            <person name="Oliveira J.V."/>
            <person name="Vesth T.C."/>
            <person name="Visser J."/>
            <person name="Yu J.-H."/>
            <person name="Zhou M."/>
            <person name="Andersen M.R."/>
            <person name="Archer D.B."/>
            <person name="Baker S.E."/>
            <person name="Benoit I."/>
            <person name="Brakhage A.A."/>
            <person name="Braus G.H."/>
            <person name="Fischer R."/>
            <person name="Frisvad J.C."/>
            <person name="Goldman G.H."/>
            <person name="Houbraken J."/>
            <person name="Oakley B."/>
            <person name="Pocsi I."/>
            <person name="Scazzocchio C."/>
            <person name="Seiboth B."/>
            <person name="vanKuyk P.A."/>
            <person name="Wortman J."/>
            <person name="Dyer P.S."/>
            <person name="Grigoriev I.V."/>
        </authorList>
    </citation>
    <scope>NUCLEOTIDE SEQUENCE [LARGE SCALE GENOMIC DNA]</scope>
    <source>
        <strain evidence="2">ITEM 5010</strain>
    </source>
</reference>
<dbReference type="EMBL" id="KV907493">
    <property type="protein sequence ID" value="OOG00587.1"/>
    <property type="molecule type" value="Genomic_DNA"/>
</dbReference>
<dbReference type="AlphaFoldDB" id="A0A1R3S1H0"/>
<dbReference type="VEuPathDB" id="FungiDB:ASPCADRAFT_202428"/>
<dbReference type="OrthoDB" id="10631935at2759"/>